<evidence type="ECO:0000256" key="1">
    <source>
        <dbReference type="ARBA" id="ARBA00023015"/>
    </source>
</evidence>
<dbReference type="SUPFAM" id="SSF55781">
    <property type="entry name" value="GAF domain-like"/>
    <property type="match status" value="1"/>
</dbReference>
<name>A0ABS5F363_9PROT</name>
<dbReference type="InterPro" id="IPR014757">
    <property type="entry name" value="Tscrpt_reg_IclR_C"/>
</dbReference>
<dbReference type="PANTHER" id="PTHR30136:SF24">
    <property type="entry name" value="HTH-TYPE TRANSCRIPTIONAL REPRESSOR ALLR"/>
    <property type="match status" value="1"/>
</dbReference>
<keyword evidence="2" id="KW-0238">DNA-binding</keyword>
<dbReference type="Gene3D" id="3.30.450.40">
    <property type="match status" value="1"/>
</dbReference>
<feature type="domain" description="HTH iclR-type" evidence="4">
    <location>
        <begin position="20"/>
        <end position="82"/>
    </location>
</feature>
<organism evidence="6 7">
    <name type="scientific">Plastoroseomonas hellenica</name>
    <dbReference type="NCBI Taxonomy" id="2687306"/>
    <lineage>
        <taxon>Bacteria</taxon>
        <taxon>Pseudomonadati</taxon>
        <taxon>Pseudomonadota</taxon>
        <taxon>Alphaproteobacteria</taxon>
        <taxon>Acetobacterales</taxon>
        <taxon>Acetobacteraceae</taxon>
        <taxon>Plastoroseomonas</taxon>
    </lineage>
</organism>
<dbReference type="PANTHER" id="PTHR30136">
    <property type="entry name" value="HELIX-TURN-HELIX TRANSCRIPTIONAL REGULATOR, ICLR FAMILY"/>
    <property type="match status" value="1"/>
</dbReference>
<dbReference type="SUPFAM" id="SSF46785">
    <property type="entry name" value="Winged helix' DNA-binding domain"/>
    <property type="match status" value="1"/>
</dbReference>
<dbReference type="Pfam" id="PF01614">
    <property type="entry name" value="IclR_C"/>
    <property type="match status" value="1"/>
</dbReference>
<keyword evidence="1" id="KW-0805">Transcription regulation</keyword>
<evidence type="ECO:0000259" key="5">
    <source>
        <dbReference type="PROSITE" id="PS51078"/>
    </source>
</evidence>
<dbReference type="InterPro" id="IPR005471">
    <property type="entry name" value="Tscrpt_reg_IclR_N"/>
</dbReference>
<comment type="caution">
    <text evidence="6">The sequence shown here is derived from an EMBL/GenBank/DDBJ whole genome shotgun (WGS) entry which is preliminary data.</text>
</comment>
<keyword evidence="3" id="KW-0804">Transcription</keyword>
<evidence type="ECO:0000313" key="7">
    <source>
        <dbReference type="Proteomes" id="UP001196870"/>
    </source>
</evidence>
<dbReference type="Proteomes" id="UP001196870">
    <property type="component" value="Unassembled WGS sequence"/>
</dbReference>
<protein>
    <submittedName>
        <fullName evidence="6">IclR family transcriptional regulator</fullName>
    </submittedName>
</protein>
<evidence type="ECO:0000256" key="2">
    <source>
        <dbReference type="ARBA" id="ARBA00023125"/>
    </source>
</evidence>
<dbReference type="Gene3D" id="1.10.10.10">
    <property type="entry name" value="Winged helix-like DNA-binding domain superfamily/Winged helix DNA-binding domain"/>
    <property type="match status" value="1"/>
</dbReference>
<keyword evidence="7" id="KW-1185">Reference proteome</keyword>
<sequence length="263" mass="28931">MSKAIEPADVPSGPDPRLFIQAVDKAFRVLEAFARHPQPLSLAEIAAATGMDRSGAQRLCYTLRHLGYLEFDELGRGHVPGLRLLDRSFDFLRMHPLVQRATTPLMELRRATQERVDLSLPDDLTIIYAVRLQSKRENFIATLVGRRLPTFCSSGGRAMLAQMDDASVEDVLARSDRQPLTPKSITDLPGLRRKIAEARSIGYALALEERLLGEIVLAAAITNRSGQPVGAIHIAGSLSEWEPEAFQKRMAPLAIETAKALSG</sequence>
<dbReference type="SMART" id="SM00346">
    <property type="entry name" value="HTH_ICLR"/>
    <property type="match status" value="1"/>
</dbReference>
<dbReference type="InterPro" id="IPR036388">
    <property type="entry name" value="WH-like_DNA-bd_sf"/>
</dbReference>
<evidence type="ECO:0000259" key="4">
    <source>
        <dbReference type="PROSITE" id="PS51077"/>
    </source>
</evidence>
<dbReference type="InterPro" id="IPR029016">
    <property type="entry name" value="GAF-like_dom_sf"/>
</dbReference>
<gene>
    <name evidence="6" type="ORF">GXW71_21800</name>
</gene>
<dbReference type="PROSITE" id="PS51078">
    <property type="entry name" value="ICLR_ED"/>
    <property type="match status" value="1"/>
</dbReference>
<dbReference type="PROSITE" id="PS51077">
    <property type="entry name" value="HTH_ICLR"/>
    <property type="match status" value="1"/>
</dbReference>
<feature type="domain" description="IclR-ED" evidence="5">
    <location>
        <begin position="83"/>
        <end position="263"/>
    </location>
</feature>
<accession>A0ABS5F363</accession>
<dbReference type="InterPro" id="IPR050707">
    <property type="entry name" value="HTH_MetabolicPath_Reg"/>
</dbReference>
<evidence type="ECO:0000313" key="6">
    <source>
        <dbReference type="EMBL" id="MBR0667010.1"/>
    </source>
</evidence>
<dbReference type="EMBL" id="JAAGBB010000028">
    <property type="protein sequence ID" value="MBR0667010.1"/>
    <property type="molecule type" value="Genomic_DNA"/>
</dbReference>
<dbReference type="Pfam" id="PF09339">
    <property type="entry name" value="HTH_IclR"/>
    <property type="match status" value="1"/>
</dbReference>
<evidence type="ECO:0000256" key="3">
    <source>
        <dbReference type="ARBA" id="ARBA00023163"/>
    </source>
</evidence>
<dbReference type="InterPro" id="IPR036390">
    <property type="entry name" value="WH_DNA-bd_sf"/>
</dbReference>
<reference evidence="7" key="1">
    <citation type="journal article" date="2021" name="Syst. Appl. Microbiol.">
        <title>Roseomonas hellenica sp. nov., isolated from roots of wild-growing Alkanna tinctoria.</title>
        <authorList>
            <person name="Rat A."/>
            <person name="Naranjo H.D."/>
            <person name="Lebbe L."/>
            <person name="Cnockaert M."/>
            <person name="Krigas N."/>
            <person name="Grigoriadou K."/>
            <person name="Maloupa E."/>
            <person name="Willems A."/>
        </authorList>
    </citation>
    <scope>NUCLEOTIDE SEQUENCE [LARGE SCALE GENOMIC DNA]</scope>
    <source>
        <strain evidence="7">LMG 31523</strain>
    </source>
</reference>
<proteinExistence type="predicted"/>